<proteinExistence type="predicted"/>
<evidence type="ECO:0000313" key="1">
    <source>
        <dbReference type="EMBL" id="KAA5539754.1"/>
    </source>
</evidence>
<dbReference type="AlphaFoldDB" id="A0A5M6CWZ7"/>
<reference evidence="1 2" key="1">
    <citation type="submission" date="2019-08" db="EMBL/GenBank/DDBJ databases">
        <authorList>
            <person name="Dhanesh K."/>
            <person name="Kumar G."/>
            <person name="Sasikala C."/>
            <person name="Venkata Ramana C."/>
        </authorList>
    </citation>
    <scope>NUCLEOTIDE SEQUENCE [LARGE SCALE GENOMIC DNA]</scope>
    <source>
        <strain evidence="1 2">JC645</strain>
    </source>
</reference>
<evidence type="ECO:0000313" key="2">
    <source>
        <dbReference type="Proteomes" id="UP000324479"/>
    </source>
</evidence>
<accession>A0A5M6CWZ7</accession>
<dbReference type="Proteomes" id="UP000324479">
    <property type="component" value="Unassembled WGS sequence"/>
</dbReference>
<protein>
    <recommendedName>
        <fullName evidence="3">Chaperone NapD</fullName>
    </recommendedName>
</protein>
<comment type="caution">
    <text evidence="1">The sequence shown here is derived from an EMBL/GenBank/DDBJ whole genome shotgun (WGS) entry which is preliminary data.</text>
</comment>
<keyword evidence="2" id="KW-1185">Reference proteome</keyword>
<evidence type="ECO:0008006" key="3">
    <source>
        <dbReference type="Google" id="ProtNLM"/>
    </source>
</evidence>
<name>A0A5M6CWZ7_9BACT</name>
<sequence length="91" mass="10098">MPISGLVITFDSAVHDQPEAIEFLRHVSEIEMGQAAGNKLAIVIESKSKRRDQEIWNAIRALTGVIDLAVALVAFDEDNELENNNPIRNQT</sequence>
<dbReference type="RefSeq" id="WP_150079064.1">
    <property type="nucleotide sequence ID" value="NZ_VWOX01000017.1"/>
</dbReference>
<dbReference type="EMBL" id="VWOX01000017">
    <property type="protein sequence ID" value="KAA5539754.1"/>
    <property type="molecule type" value="Genomic_DNA"/>
</dbReference>
<organism evidence="1 2">
    <name type="scientific">Roseiconus nitratireducens</name>
    <dbReference type="NCBI Taxonomy" id="2605748"/>
    <lineage>
        <taxon>Bacteria</taxon>
        <taxon>Pseudomonadati</taxon>
        <taxon>Planctomycetota</taxon>
        <taxon>Planctomycetia</taxon>
        <taxon>Pirellulales</taxon>
        <taxon>Pirellulaceae</taxon>
        <taxon>Roseiconus</taxon>
    </lineage>
</organism>
<gene>
    <name evidence="1" type="ORF">FYK55_23440</name>
</gene>